<dbReference type="EMBL" id="LWQT01000038">
    <property type="protein sequence ID" value="OAN53908.1"/>
    <property type="molecule type" value="Genomic_DNA"/>
</dbReference>
<protein>
    <submittedName>
        <fullName evidence="1">Uncharacterized protein</fullName>
    </submittedName>
</protein>
<dbReference type="AlphaFoldDB" id="A0A178MUG0"/>
<evidence type="ECO:0000313" key="2">
    <source>
        <dbReference type="Proteomes" id="UP000078428"/>
    </source>
</evidence>
<dbReference type="Proteomes" id="UP000078428">
    <property type="component" value="Unassembled WGS sequence"/>
</dbReference>
<sequence>MATWVLHQHDAVASWVNAQSRAGHAGLRHSFDTACKYAEDDTHWAAKVGIYAYVDYVPGKHPTTFPLILKLRVEALCVIVVGVVMPRENLAFKFE</sequence>
<name>A0A178MUG0_9PROT</name>
<evidence type="ECO:0000313" key="1">
    <source>
        <dbReference type="EMBL" id="OAN53908.1"/>
    </source>
</evidence>
<reference evidence="1 2" key="1">
    <citation type="submission" date="2016-04" db="EMBL/GenBank/DDBJ databases">
        <title>Draft genome sequence of freshwater magnetotactic bacteria Magnetospirillum marisnigri SP-1 and Magnetospirillum moscoviense BB-1.</title>
        <authorList>
            <person name="Koziaeva V."/>
            <person name="Dziuba M.V."/>
            <person name="Ivanov T.M."/>
            <person name="Kuznetsov B."/>
            <person name="Grouzdev D.S."/>
        </authorList>
    </citation>
    <scope>NUCLEOTIDE SEQUENCE [LARGE SCALE GENOMIC DNA]</scope>
    <source>
        <strain evidence="1 2">SP-1</strain>
    </source>
</reference>
<comment type="caution">
    <text evidence="1">The sequence shown here is derived from an EMBL/GenBank/DDBJ whole genome shotgun (WGS) entry which is preliminary data.</text>
</comment>
<keyword evidence="2" id="KW-1185">Reference proteome</keyword>
<organism evidence="1 2">
    <name type="scientific">Paramagnetospirillum marisnigri</name>
    <dbReference type="NCBI Taxonomy" id="1285242"/>
    <lineage>
        <taxon>Bacteria</taxon>
        <taxon>Pseudomonadati</taxon>
        <taxon>Pseudomonadota</taxon>
        <taxon>Alphaproteobacteria</taxon>
        <taxon>Rhodospirillales</taxon>
        <taxon>Magnetospirillaceae</taxon>
        <taxon>Paramagnetospirillum</taxon>
    </lineage>
</organism>
<gene>
    <name evidence="1" type="ORF">A6A04_13535</name>
</gene>
<proteinExistence type="predicted"/>
<accession>A0A178MUG0</accession>